<feature type="repeat" description="ANK" evidence="3">
    <location>
        <begin position="1572"/>
        <end position="1600"/>
    </location>
</feature>
<dbReference type="Gene3D" id="1.25.40.20">
    <property type="entry name" value="Ankyrin repeat-containing domain"/>
    <property type="match status" value="11"/>
</dbReference>
<dbReference type="PRINTS" id="PR01415">
    <property type="entry name" value="ANKYRIN"/>
</dbReference>
<feature type="repeat" description="ANK" evidence="3">
    <location>
        <begin position="763"/>
        <end position="795"/>
    </location>
</feature>
<keyword evidence="7" id="KW-1185">Reference proteome</keyword>
<feature type="repeat" description="ANK" evidence="3">
    <location>
        <begin position="1129"/>
        <end position="1161"/>
    </location>
</feature>
<feature type="coiled-coil region" evidence="4">
    <location>
        <begin position="66"/>
        <end position="93"/>
    </location>
</feature>
<proteinExistence type="predicted"/>
<keyword evidence="2 3" id="KW-0040">ANK repeat</keyword>
<feature type="repeat" description="ANK" evidence="3">
    <location>
        <begin position="240"/>
        <end position="272"/>
    </location>
</feature>
<evidence type="ECO:0000256" key="5">
    <source>
        <dbReference type="SAM" id="MobiDB-lite"/>
    </source>
</evidence>
<dbReference type="Proteomes" id="UP001627154">
    <property type="component" value="Unassembled WGS sequence"/>
</dbReference>
<dbReference type="InterPro" id="IPR036770">
    <property type="entry name" value="Ankyrin_rpt-contain_sf"/>
</dbReference>
<feature type="repeat" description="ANK" evidence="3">
    <location>
        <begin position="1054"/>
        <end position="1086"/>
    </location>
</feature>
<feature type="repeat" description="ANK" evidence="3">
    <location>
        <begin position="1348"/>
        <end position="1384"/>
    </location>
</feature>
<feature type="region of interest" description="Disordered" evidence="5">
    <location>
        <begin position="26"/>
        <end position="53"/>
    </location>
</feature>
<dbReference type="PANTHER" id="PTHR24198:SF165">
    <property type="entry name" value="ANKYRIN REPEAT-CONTAINING PROTEIN-RELATED"/>
    <property type="match status" value="1"/>
</dbReference>
<dbReference type="PROSITE" id="PS50088">
    <property type="entry name" value="ANK_REPEAT"/>
    <property type="match status" value="19"/>
</dbReference>
<feature type="repeat" description="ANK" evidence="3">
    <location>
        <begin position="463"/>
        <end position="495"/>
    </location>
</feature>
<feature type="repeat" description="ANK" evidence="3">
    <location>
        <begin position="692"/>
        <end position="724"/>
    </location>
</feature>
<dbReference type="SUPFAM" id="SSF48403">
    <property type="entry name" value="Ankyrin repeat"/>
    <property type="match status" value="4"/>
</dbReference>
<feature type="repeat" description="ANK" evidence="3">
    <location>
        <begin position="540"/>
        <end position="576"/>
    </location>
</feature>
<dbReference type="PANTHER" id="PTHR24198">
    <property type="entry name" value="ANKYRIN REPEAT AND PROTEIN KINASE DOMAIN-CONTAINING PROTEIN"/>
    <property type="match status" value="1"/>
</dbReference>
<dbReference type="Pfam" id="PF12796">
    <property type="entry name" value="Ank_2"/>
    <property type="match status" value="8"/>
</dbReference>
<feature type="repeat" description="ANK" evidence="3">
    <location>
        <begin position="981"/>
        <end position="1013"/>
    </location>
</feature>
<reference evidence="6 7" key="1">
    <citation type="journal article" date="2024" name="bioRxiv">
        <title>A reference genome for Trichogramma kaykai: A tiny desert-dwelling parasitoid wasp with competing sex-ratio distorters.</title>
        <authorList>
            <person name="Culotta J."/>
            <person name="Lindsey A.R."/>
        </authorList>
    </citation>
    <scope>NUCLEOTIDE SEQUENCE [LARGE SCALE GENOMIC DNA]</scope>
    <source>
        <strain evidence="6 7">KSX58</strain>
    </source>
</reference>
<feature type="repeat" description="ANK" evidence="3">
    <location>
        <begin position="617"/>
        <end position="649"/>
    </location>
</feature>
<dbReference type="SMART" id="SM00248">
    <property type="entry name" value="ANK"/>
    <property type="match status" value="30"/>
</dbReference>
<evidence type="ECO:0000256" key="4">
    <source>
        <dbReference type="SAM" id="Coils"/>
    </source>
</evidence>
<dbReference type="Pfam" id="PF13637">
    <property type="entry name" value="Ank_4"/>
    <property type="match status" value="1"/>
</dbReference>
<sequence>MSSYASSDSDGEDEFDRDYESSCLDYFTADENDDDDDDDDSSDDDDDESNDKDIDYKIIGNAKPYLKRRTAKLKSLREEVKNWDSEKERLRLLRRLGRSVYNWSKIEPSLYGIFEQDEVERLLFDTVKLLITEDEGSRNYIGAVRFVEYAALTGYRLQSLWRQRVTPIHRLIGHSDRLAYRTVVDKLFSICIEKRVNYLDDEESDGLTHLHVACEIGLENYVDDYLKCWPKDTDHVWRRTGETPLHLALAQGHKKVIERLLRTKLDLTLANNAGQTALHLFSEKLHDDELTRLYQSIVEDNDRPIRVNAQDELGNTPLHLTLARGHRYLSRMLLERGADPDLANAEGQTVLHVICKRQPCGDDEDLVEMLFRICAELDRPLRVDAQDNRGNGPLHLALEHGNERLVQILLDRCANPNLANKAGETPLHAIGRWSACSDDFVERFFELSKRKHWLVEENPRDQWGNTPLHLALCYGKRKAAVLLLRRGNHPYLANGEGLTPLHLICANGYDDDLLKVFLKICDELGTKTSQPVRVDPRDRDGNTPLHLVLKYDGVWGVKKLTQLLLDRGADPSAANNDGSTPLHYICRTYRHNDLLEIFLMIVDEKNRLLHIDARDKWGDTPLNLALRCGNTTEAKLLLLRGADPTAVDSRGSTPLHSICRSDYDRSDALELMFDIYERTYNRTPEVNTRDREGNLALNLALERGNASIAELLIRKGADPSLANTQGRTTALHAICRERRYLDLLGAFDRSVVRLVCADPRDEAGNAPLHLAVLDANDLAAEWLLRNGADPNLANEAGETPLHVVCKQEQCHAGGLARMFFRVCRRVGREVLVDVRDEGGDAPLHLALRHENQEVAELLLRGGADSTRPDSEGSYPLHSICKRFYGEGLIKLLFEIDRAVQVDARDKDGSTPLHLAVFHEKTTMVELLLRRGADPSIANAKGRTALHIACTRKHCDDELAKMLFDICRELGREVPIDAQDSKGKTALHLAAERKRRPLLRYLLTQGADPNAATADGSRPLHLLCRDDGGVLAEILFENGAKRGGKRLDIDAQDKRGDTALHLALRRQCKSMVLLLLDKGAALNRANEEGSTVLHLVCRKYNCEDLLLKYLLVVGRPWERPLPIDARDRTRQNTALHYALALDHREGAKILISKGADPNVANAEGWTALHDLCQRYHDDELLDDFLAIASTNEARRGSSRWPAVNAPDKLGRTPLQLVPDHGHVDLIKWLLKRGADPSRVDDEGLTPVYVLCKRYDSEFDSTDGYESLDVDARDAKRGDTRLHRALRQGNERMAELLLVYGADPNLANNLGSTPLHVIAEREMSSELGSMFFELCHERRVQARIDSRDNWGNTPLHLALRLGRHMMEDNVAQQLLIYGADPNLANNEGQTALHAICQRYGDEADFANGFFQLCAETRRRVPIDVPDSGGRTALHLAVFNDHRSLTETLLRRGADLTLTDNEGQTALHIGCARDSDGERVAAFLGICDSVGRTVPIDARDAKGNAPLHLALRAGNDSLVKILVSRGANPNLANEAGETPLHVICQAYADDGTIDAFFEICDAEGRPVRVDARDGQGRTPLQWAVANLLPNAIDLLLKRGADLSTFVFPTEDYFGKRFRQARHRPEMKLAIMAHALVVVERLEKRGHQLGLNDDLVDDLVVVKFFATHELCQRPRPDRLKFARAHFDNLKRIEVKPNTSLHQVVVCRTPREAKTRLGLTTEDYYEFVRAKKLARVFELYRADCALHLCELMAREFCRRGAIEALLELTRFRLPSECCEMVVDDTLENAILCNICMSAALNTARNDAA</sequence>
<dbReference type="EMBL" id="JBJJXI010000019">
    <property type="protein sequence ID" value="KAL3406281.1"/>
    <property type="molecule type" value="Genomic_DNA"/>
</dbReference>
<feature type="repeat" description="ANK" evidence="3">
    <location>
        <begin position="1426"/>
        <end position="1458"/>
    </location>
</feature>
<name>A0ABD2XLD5_9HYME</name>
<protein>
    <submittedName>
        <fullName evidence="6">Uncharacterized protein</fullName>
    </submittedName>
</protein>
<feature type="repeat" description="ANK" evidence="3">
    <location>
        <begin position="313"/>
        <end position="345"/>
    </location>
</feature>
<keyword evidence="1" id="KW-0677">Repeat</keyword>
<evidence type="ECO:0000313" key="6">
    <source>
        <dbReference type="EMBL" id="KAL3406281.1"/>
    </source>
</evidence>
<accession>A0ABD2XLD5</accession>
<feature type="repeat" description="ANK" evidence="3">
    <location>
        <begin position="838"/>
        <end position="870"/>
    </location>
</feature>
<feature type="repeat" description="ANK" evidence="3">
    <location>
        <begin position="1208"/>
        <end position="1240"/>
    </location>
</feature>
<evidence type="ECO:0000256" key="1">
    <source>
        <dbReference type="ARBA" id="ARBA00022737"/>
    </source>
</evidence>
<comment type="caution">
    <text evidence="6">The sequence shown here is derived from an EMBL/GenBank/DDBJ whole genome shotgun (WGS) entry which is preliminary data.</text>
</comment>
<gene>
    <name evidence="6" type="ORF">TKK_001631</name>
</gene>
<dbReference type="Pfam" id="PF00023">
    <property type="entry name" value="Ank"/>
    <property type="match status" value="4"/>
</dbReference>
<feature type="repeat" description="ANK" evidence="3">
    <location>
        <begin position="1275"/>
        <end position="1307"/>
    </location>
</feature>
<feature type="repeat" description="ANK" evidence="3">
    <location>
        <begin position="1499"/>
        <end position="1531"/>
    </location>
</feature>
<organism evidence="6 7">
    <name type="scientific">Trichogramma kaykai</name>
    <dbReference type="NCBI Taxonomy" id="54128"/>
    <lineage>
        <taxon>Eukaryota</taxon>
        <taxon>Metazoa</taxon>
        <taxon>Ecdysozoa</taxon>
        <taxon>Arthropoda</taxon>
        <taxon>Hexapoda</taxon>
        <taxon>Insecta</taxon>
        <taxon>Pterygota</taxon>
        <taxon>Neoptera</taxon>
        <taxon>Endopterygota</taxon>
        <taxon>Hymenoptera</taxon>
        <taxon>Apocrita</taxon>
        <taxon>Proctotrupomorpha</taxon>
        <taxon>Chalcidoidea</taxon>
        <taxon>Trichogrammatidae</taxon>
        <taxon>Trichogramma</taxon>
    </lineage>
</organism>
<evidence type="ECO:0000256" key="3">
    <source>
        <dbReference type="PROSITE-ProRule" id="PRU00023"/>
    </source>
</evidence>
<keyword evidence="4" id="KW-0175">Coiled coil</keyword>
<evidence type="ECO:0000256" key="2">
    <source>
        <dbReference type="ARBA" id="ARBA00023043"/>
    </source>
</evidence>
<feature type="repeat" description="ANK" evidence="3">
    <location>
        <begin position="389"/>
        <end position="421"/>
    </location>
</feature>
<feature type="compositionally biased region" description="Acidic residues" evidence="5">
    <location>
        <begin position="28"/>
        <end position="50"/>
    </location>
</feature>
<dbReference type="InterPro" id="IPR002110">
    <property type="entry name" value="Ankyrin_rpt"/>
</dbReference>
<feature type="repeat" description="ANK" evidence="3">
    <location>
        <begin position="907"/>
        <end position="939"/>
    </location>
</feature>
<evidence type="ECO:0000313" key="7">
    <source>
        <dbReference type="Proteomes" id="UP001627154"/>
    </source>
</evidence>
<dbReference type="PROSITE" id="PS50297">
    <property type="entry name" value="ANK_REP_REGION"/>
    <property type="match status" value="19"/>
</dbReference>